<comment type="caution">
    <text evidence="1">The sequence shown here is derived from an EMBL/GenBank/DDBJ whole genome shotgun (WGS) entry which is preliminary data.</text>
</comment>
<keyword evidence="2" id="KW-1185">Reference proteome</keyword>
<name>A0ABS3MGB7_9BRAD</name>
<sequence>MTYPVGLSFVGSSSNTAGCAMEAGANPRNLKGFLVAFKAMLMSQAAARRRTGP</sequence>
<dbReference type="EMBL" id="JAGEPA010000001">
    <property type="protein sequence ID" value="MBO1430527.1"/>
    <property type="molecule type" value="Genomic_DNA"/>
</dbReference>
<evidence type="ECO:0000313" key="2">
    <source>
        <dbReference type="Proteomes" id="UP000692816"/>
    </source>
</evidence>
<evidence type="ECO:0000313" key="1">
    <source>
        <dbReference type="EMBL" id="MBO1430527.1"/>
    </source>
</evidence>
<reference evidence="1" key="1">
    <citation type="journal article" date="2021" name="Int. J. Syst. Evol. Microbiol.">
        <title>Bradyrhizobium septentrionale sp. nov. (sv. septentrionale) and Bradyrhizobium quebecense sp. nov. (sv. septentrionale) associated with legumes native to Canada possess rearranged symbiosis genes and numerous insertion sequences.</title>
        <authorList>
            <person name="Bromfield E.S.P."/>
            <person name="Cloutier S."/>
        </authorList>
    </citation>
    <scope>NUCLEOTIDE SEQUENCE</scope>
    <source>
        <strain evidence="1">12S5</strain>
    </source>
</reference>
<accession>A0ABS3MGB7</accession>
<proteinExistence type="predicted"/>
<dbReference type="Proteomes" id="UP000692816">
    <property type="component" value="Unassembled WGS sequence"/>
</dbReference>
<protein>
    <submittedName>
        <fullName evidence="1">Uncharacterized protein</fullName>
    </submittedName>
</protein>
<gene>
    <name evidence="1" type="ORF">J4P68_13885</name>
</gene>
<organism evidence="1 2">
    <name type="scientific">Bradyrhizobium quebecense</name>
    <dbReference type="NCBI Taxonomy" id="2748629"/>
    <lineage>
        <taxon>Bacteria</taxon>
        <taxon>Pseudomonadati</taxon>
        <taxon>Pseudomonadota</taxon>
        <taxon>Alphaproteobacteria</taxon>
        <taxon>Hyphomicrobiales</taxon>
        <taxon>Nitrobacteraceae</taxon>
        <taxon>Bradyrhizobium</taxon>
    </lineage>
</organism>
<dbReference type="RefSeq" id="WP_207833222.1">
    <property type="nucleotide sequence ID" value="NZ_CP088282.1"/>
</dbReference>